<evidence type="ECO:0000256" key="7">
    <source>
        <dbReference type="SAM" id="Phobius"/>
    </source>
</evidence>
<feature type="transmembrane region" description="Helical" evidence="7">
    <location>
        <begin position="65"/>
        <end position="85"/>
    </location>
</feature>
<feature type="transmembrane region" description="Helical" evidence="7">
    <location>
        <begin position="177"/>
        <end position="197"/>
    </location>
</feature>
<evidence type="ECO:0000256" key="4">
    <source>
        <dbReference type="ARBA" id="ARBA00022989"/>
    </source>
</evidence>
<evidence type="ECO:0000256" key="2">
    <source>
        <dbReference type="ARBA" id="ARBA00007362"/>
    </source>
</evidence>
<dbReference type="eggNOG" id="COG0697">
    <property type="taxonomic scope" value="Bacteria"/>
</dbReference>
<dbReference type="GO" id="GO:0016020">
    <property type="term" value="C:membrane"/>
    <property type="evidence" value="ECO:0007669"/>
    <property type="project" value="UniProtKB-SubCell"/>
</dbReference>
<evidence type="ECO:0000256" key="1">
    <source>
        <dbReference type="ARBA" id="ARBA00004141"/>
    </source>
</evidence>
<feature type="transmembrane region" description="Helical" evidence="7">
    <location>
        <begin position="209"/>
        <end position="228"/>
    </location>
</feature>
<feature type="transmembrane region" description="Helical" evidence="7">
    <location>
        <begin position="123"/>
        <end position="144"/>
    </location>
</feature>
<evidence type="ECO:0000256" key="5">
    <source>
        <dbReference type="ARBA" id="ARBA00023136"/>
    </source>
</evidence>
<evidence type="ECO:0000313" key="10">
    <source>
        <dbReference type="Proteomes" id="UP000008385"/>
    </source>
</evidence>
<evidence type="ECO:0000313" key="9">
    <source>
        <dbReference type="EMBL" id="AEG93468.1"/>
    </source>
</evidence>
<reference evidence="10" key="1">
    <citation type="submission" date="2006-01" db="EMBL/GenBank/DDBJ databases">
        <title>Genome of the cyst-dividing bacterium Ramlibacter tataouinensis.</title>
        <authorList>
            <person name="Barakat M."/>
            <person name="Ortet P."/>
            <person name="De Luca G."/>
            <person name="Jourlin-Castelli C."/>
            <person name="Ansaldi M."/>
            <person name="Py B."/>
            <person name="Fichant G."/>
            <person name="Coutinho P."/>
            <person name="Voulhoux R."/>
            <person name="Bastien O."/>
            <person name="Roy S."/>
            <person name="Marechal E."/>
            <person name="Henrissat B."/>
            <person name="Quentin Y."/>
            <person name="Noirot P."/>
            <person name="Filloux A."/>
            <person name="Mejean V."/>
            <person name="DuBow M."/>
            <person name="Barras F."/>
            <person name="Heulin T."/>
        </authorList>
    </citation>
    <scope>NUCLEOTIDE SEQUENCE [LARGE SCALE GENOMIC DNA]</scope>
    <source>
        <strain evidence="10">ATCC BAA-407 / DSM 14655 / LMG 21543 / TTB310</strain>
    </source>
</reference>
<feature type="transmembrane region" description="Helical" evidence="7">
    <location>
        <begin position="97"/>
        <end position="117"/>
    </location>
</feature>
<name>F5Y167_RAMTT</name>
<protein>
    <submittedName>
        <fullName evidence="9">Candidate transporter</fullName>
    </submittedName>
</protein>
<dbReference type="Proteomes" id="UP000008385">
    <property type="component" value="Chromosome"/>
</dbReference>
<evidence type="ECO:0000256" key="6">
    <source>
        <dbReference type="SAM" id="MobiDB-lite"/>
    </source>
</evidence>
<dbReference type="InterPro" id="IPR050638">
    <property type="entry name" value="AA-Vitamin_Transporters"/>
</dbReference>
<dbReference type="InterPro" id="IPR037185">
    <property type="entry name" value="EmrE-like"/>
</dbReference>
<evidence type="ECO:0000256" key="3">
    <source>
        <dbReference type="ARBA" id="ARBA00022692"/>
    </source>
</evidence>
<organism evidence="9 10">
    <name type="scientific">Ramlibacter tataouinensis (strain ATCC BAA-407 / DSM 14655 / LMG 21543 / TTB310)</name>
    <dbReference type="NCBI Taxonomy" id="365046"/>
    <lineage>
        <taxon>Bacteria</taxon>
        <taxon>Pseudomonadati</taxon>
        <taxon>Pseudomonadota</taxon>
        <taxon>Betaproteobacteria</taxon>
        <taxon>Burkholderiales</taxon>
        <taxon>Comamonadaceae</taxon>
        <taxon>Ramlibacter</taxon>
    </lineage>
</organism>
<dbReference type="HOGENOM" id="CLU_033863_5_1_4"/>
<dbReference type="InterPro" id="IPR000620">
    <property type="entry name" value="EamA_dom"/>
</dbReference>
<dbReference type="Pfam" id="PF00892">
    <property type="entry name" value="EamA"/>
    <property type="match status" value="1"/>
</dbReference>
<keyword evidence="4 7" id="KW-1133">Transmembrane helix</keyword>
<feature type="transmembrane region" description="Helical" evidence="7">
    <location>
        <begin position="151"/>
        <end position="171"/>
    </location>
</feature>
<dbReference type="PATRIC" id="fig|365046.3.peg.2427"/>
<reference evidence="9 10" key="2">
    <citation type="journal article" date="2011" name="PLoS ONE">
        <title>The Cyst-Dividing Bacterium Ramlibacter tataouinensis TTB310 Genome Reveals a Well-Stocked Toolbox for Adaptation to a Desert Environment.</title>
        <authorList>
            <person name="De Luca G."/>
            <person name="Barakat M."/>
            <person name="Ortet P."/>
            <person name="Fochesato S."/>
            <person name="Jourlin-Castelli C."/>
            <person name="Ansaldi M."/>
            <person name="Py B."/>
            <person name="Fichant G."/>
            <person name="Coutinho P.M."/>
            <person name="Voulhoux R."/>
            <person name="Bastien O."/>
            <person name="Marechal E."/>
            <person name="Henrissat B."/>
            <person name="Quentin Y."/>
            <person name="Noirot P."/>
            <person name="Filloux A."/>
            <person name="Mejean V."/>
            <person name="Dubow M.S."/>
            <person name="Barras F."/>
            <person name="Barbe V."/>
            <person name="Weissenbach J."/>
            <person name="Mihalcescu I."/>
            <person name="Vermeglio A."/>
            <person name="Achouak W."/>
            <person name="Heulin T."/>
        </authorList>
    </citation>
    <scope>NUCLEOTIDE SEQUENCE [LARGE SCALE GENOMIC DNA]</scope>
    <source>
        <strain evidence="10">ATCC BAA-407 / DSM 14655 / LMG 21543 / TTB310</strain>
    </source>
</reference>
<dbReference type="EMBL" id="CP000245">
    <property type="protein sequence ID" value="AEG93468.1"/>
    <property type="molecule type" value="Genomic_DNA"/>
</dbReference>
<keyword evidence="5 7" id="KW-0472">Membrane</keyword>
<dbReference type="PANTHER" id="PTHR32322">
    <property type="entry name" value="INNER MEMBRANE TRANSPORTER"/>
    <property type="match status" value="1"/>
</dbReference>
<comment type="similarity">
    <text evidence="2">Belongs to the EamA transporter family.</text>
</comment>
<feature type="compositionally biased region" description="Basic residues" evidence="6">
    <location>
        <begin position="284"/>
        <end position="299"/>
    </location>
</feature>
<feature type="transmembrane region" description="Helical" evidence="7">
    <location>
        <begin position="240"/>
        <end position="263"/>
    </location>
</feature>
<dbReference type="STRING" id="365046.Rta_23700"/>
<comment type="subcellular location">
    <subcellularLocation>
        <location evidence="1">Membrane</location>
        <topology evidence="1">Multi-pass membrane protein</topology>
    </subcellularLocation>
</comment>
<keyword evidence="3 7" id="KW-0812">Transmembrane</keyword>
<proteinExistence type="inferred from homology"/>
<evidence type="ECO:0000259" key="8">
    <source>
        <dbReference type="Pfam" id="PF00892"/>
    </source>
</evidence>
<dbReference type="PANTHER" id="PTHR32322:SF2">
    <property type="entry name" value="EAMA DOMAIN-CONTAINING PROTEIN"/>
    <property type="match status" value="1"/>
</dbReference>
<feature type="transmembrane region" description="Helical" evidence="7">
    <location>
        <begin position="36"/>
        <end position="59"/>
    </location>
</feature>
<feature type="domain" description="EamA" evidence="8">
    <location>
        <begin position="40"/>
        <end position="167"/>
    </location>
</feature>
<dbReference type="KEGG" id="rta:Rta_23700"/>
<feature type="region of interest" description="Disordered" evidence="6">
    <location>
        <begin position="280"/>
        <end position="321"/>
    </location>
</feature>
<dbReference type="SUPFAM" id="SSF103481">
    <property type="entry name" value="Multidrug resistance efflux transporter EmrE"/>
    <property type="match status" value="1"/>
</dbReference>
<keyword evidence="10" id="KW-1185">Reference proteome</keyword>
<gene>
    <name evidence="9" type="ordered locus">Rta_23700</name>
</gene>
<sequence length="321" mass="33466">MTLNDPWKGRPRQPTIAAMDTTTAPLPPAAARKAPLLVAALLACYLVWGSTYLAIRIALVSLPPFFQMGTRFLVAGALLMAWVRWRGGPWPSAAQWRNALVVGGLMLGVGMGLVASAEQHVGSGLIAAFIAVVPMMVCGWGLAFGRRPARLELAGMAVGLAGVLLLVRGAGFSAAPAGIAAITAATLAWSLGSVLSTTRAPLAPGPSGFASEMLCGGAVLMATSLVLREQPAWPVAPQAAAAWLYLVVFGSLIAFSAYLYLLAHASPAVAHQLRAGEPADRAAAGRRRRGRGRERRRVGGLRGDPGRRAADLQRESGLKTP</sequence>
<accession>F5Y167</accession>
<dbReference type="AlphaFoldDB" id="F5Y167"/>
<feature type="compositionally biased region" description="Basic and acidic residues" evidence="6">
    <location>
        <begin position="304"/>
        <end position="321"/>
    </location>
</feature>